<dbReference type="InterPro" id="IPR052654">
    <property type="entry name" value="CS_Sulfotransferase"/>
</dbReference>
<proteinExistence type="predicted"/>
<sequence length="109" mass="13185">MFGRSFRQKQQIFEQLSGSFRQRLTWHDGKLQRLRCLPYFYIIGQPKCGTTDLYERLRLHPDVRLTPPKEPHWWTRKRLGRFVRKHLHILTEESLMGTKHTDELTHQSG</sequence>
<evidence type="ECO:0000313" key="2">
    <source>
        <dbReference type="Proteomes" id="UP000290572"/>
    </source>
</evidence>
<gene>
    <name evidence="1" type="ORF">ROHU_003341</name>
</gene>
<dbReference type="PANTHER" id="PTHR15723:SF0">
    <property type="entry name" value="CARBOHYDRATE SULFOTRANSFERASE 15"/>
    <property type="match status" value="1"/>
</dbReference>
<reference evidence="1 2" key="1">
    <citation type="submission" date="2018-03" db="EMBL/GenBank/DDBJ databases">
        <title>Draft genome sequence of Rohu Carp (Labeo rohita).</title>
        <authorList>
            <person name="Das P."/>
            <person name="Kushwaha B."/>
            <person name="Joshi C.G."/>
            <person name="Kumar D."/>
            <person name="Nagpure N.S."/>
            <person name="Sahoo L."/>
            <person name="Das S.P."/>
            <person name="Bit A."/>
            <person name="Patnaik S."/>
            <person name="Meher P.K."/>
            <person name="Jayasankar P."/>
            <person name="Koringa P.G."/>
            <person name="Patel N.V."/>
            <person name="Hinsu A.T."/>
            <person name="Kumar R."/>
            <person name="Pandey M."/>
            <person name="Agarwal S."/>
            <person name="Srivastava S."/>
            <person name="Singh M."/>
            <person name="Iquebal M.A."/>
            <person name="Jaiswal S."/>
            <person name="Angadi U.B."/>
            <person name="Kumar N."/>
            <person name="Raza M."/>
            <person name="Shah T.M."/>
            <person name="Rai A."/>
            <person name="Jena J.K."/>
        </authorList>
    </citation>
    <scope>NUCLEOTIDE SEQUENCE [LARGE SCALE GENOMIC DNA]</scope>
    <source>
        <strain evidence="1">DASCIFA01</strain>
        <tissue evidence="1">Testis</tissue>
    </source>
</reference>
<dbReference type="GO" id="GO:0019319">
    <property type="term" value="P:hexose biosynthetic process"/>
    <property type="evidence" value="ECO:0007669"/>
    <property type="project" value="TreeGrafter"/>
</dbReference>
<dbReference type="GO" id="GO:0050659">
    <property type="term" value="F:N-acetylgalactosamine 4-sulfate 6-O-sulfotransferase activity"/>
    <property type="evidence" value="ECO:0007669"/>
    <property type="project" value="TreeGrafter"/>
</dbReference>
<dbReference type="InterPro" id="IPR027417">
    <property type="entry name" value="P-loop_NTPase"/>
</dbReference>
<keyword evidence="2" id="KW-1185">Reference proteome</keyword>
<dbReference type="PANTHER" id="PTHR15723">
    <property type="entry name" value="CARBOHYDRATE SULFOTRANSFERASE 15"/>
    <property type="match status" value="1"/>
</dbReference>
<dbReference type="Gene3D" id="3.40.50.300">
    <property type="entry name" value="P-loop containing nucleotide triphosphate hydrolases"/>
    <property type="match status" value="1"/>
</dbReference>
<dbReference type="Proteomes" id="UP000290572">
    <property type="component" value="Unassembled WGS sequence"/>
</dbReference>
<dbReference type="SUPFAM" id="SSF52540">
    <property type="entry name" value="P-loop containing nucleoside triphosphate hydrolases"/>
    <property type="match status" value="1"/>
</dbReference>
<dbReference type="EMBL" id="QBIY01009807">
    <property type="protein sequence ID" value="RXN36004.1"/>
    <property type="molecule type" value="Genomic_DNA"/>
</dbReference>
<comment type="caution">
    <text evidence="1">The sequence shown here is derived from an EMBL/GenBank/DDBJ whole genome shotgun (WGS) entry which is preliminary data.</text>
</comment>
<accession>A0A498NWX5</accession>
<protein>
    <submittedName>
        <fullName evidence="1">Carbohydrate sulfotransferase 15</fullName>
    </submittedName>
</protein>
<dbReference type="AlphaFoldDB" id="A0A498NWX5"/>
<organism evidence="1 2">
    <name type="scientific">Labeo rohita</name>
    <name type="common">Indian major carp</name>
    <name type="synonym">Cyprinus rohita</name>
    <dbReference type="NCBI Taxonomy" id="84645"/>
    <lineage>
        <taxon>Eukaryota</taxon>
        <taxon>Metazoa</taxon>
        <taxon>Chordata</taxon>
        <taxon>Craniata</taxon>
        <taxon>Vertebrata</taxon>
        <taxon>Euteleostomi</taxon>
        <taxon>Actinopterygii</taxon>
        <taxon>Neopterygii</taxon>
        <taxon>Teleostei</taxon>
        <taxon>Ostariophysi</taxon>
        <taxon>Cypriniformes</taxon>
        <taxon>Cyprinidae</taxon>
        <taxon>Labeoninae</taxon>
        <taxon>Labeonini</taxon>
        <taxon>Labeo</taxon>
    </lineage>
</organism>
<name>A0A498NWX5_LABRO</name>
<evidence type="ECO:0000313" key="1">
    <source>
        <dbReference type="EMBL" id="RXN36004.1"/>
    </source>
</evidence>
<dbReference type="STRING" id="84645.A0A498NWX5"/>
<keyword evidence="1" id="KW-0808">Transferase</keyword>